<gene>
    <name evidence="1" type="ORF">H9L24_10685</name>
</gene>
<evidence type="ECO:0000313" key="2">
    <source>
        <dbReference type="Proteomes" id="UP000516057"/>
    </source>
</evidence>
<name>A0A7H0HKS3_9BURK</name>
<organism evidence="1 2">
    <name type="scientific">Paenacidovorax monticola</name>
    <dbReference type="NCBI Taxonomy" id="1926868"/>
    <lineage>
        <taxon>Bacteria</taxon>
        <taxon>Pseudomonadati</taxon>
        <taxon>Pseudomonadota</taxon>
        <taxon>Betaproteobacteria</taxon>
        <taxon>Burkholderiales</taxon>
        <taxon>Comamonadaceae</taxon>
        <taxon>Paenacidovorax</taxon>
    </lineage>
</organism>
<reference evidence="1 2" key="1">
    <citation type="submission" date="2020-08" db="EMBL/GenBank/DDBJ databases">
        <title>Genome sequence of Acidovorax monticola KACC 19171T.</title>
        <authorList>
            <person name="Hyun D.-W."/>
            <person name="Bae J.-W."/>
        </authorList>
    </citation>
    <scope>NUCLEOTIDE SEQUENCE [LARGE SCALE GENOMIC DNA]</scope>
    <source>
        <strain evidence="1 2">KACC 19171</strain>
    </source>
</reference>
<dbReference type="Proteomes" id="UP000516057">
    <property type="component" value="Chromosome"/>
</dbReference>
<dbReference type="KEGG" id="amon:H9L24_10685"/>
<keyword evidence="2" id="KW-1185">Reference proteome</keyword>
<dbReference type="EMBL" id="CP060790">
    <property type="protein sequence ID" value="QNP61139.1"/>
    <property type="molecule type" value="Genomic_DNA"/>
</dbReference>
<evidence type="ECO:0000313" key="1">
    <source>
        <dbReference type="EMBL" id="QNP61139.1"/>
    </source>
</evidence>
<proteinExistence type="predicted"/>
<dbReference type="RefSeq" id="WP_187738115.1">
    <property type="nucleotide sequence ID" value="NZ_CP060790.1"/>
</dbReference>
<protein>
    <submittedName>
        <fullName evidence="1">Uncharacterized protein</fullName>
    </submittedName>
</protein>
<accession>A0A7H0HKS3</accession>
<sequence>MRDSKHDTQDPAEQLAKLRKALCDAKLDPIHTDKLHEHFRCISEIKALRTLLPGTDPKRSRKAADKINQLSDELGRRLRFTEIGGTQSPVVWEMLESAFMQHVLAQGGDLSSEHGWAPIGKSKVQWGLWRSRLSADLMLLKKLSTNVHQELAHERASVPKFSVRDKEALILQVNQTLTAIRPPGRIAGSWPELIAEVLSIYETDLTVSLDSIMGVLKKHKIKIKSR</sequence>
<dbReference type="AlphaFoldDB" id="A0A7H0HKS3"/>